<evidence type="ECO:0000256" key="4">
    <source>
        <dbReference type="ARBA" id="ARBA00022692"/>
    </source>
</evidence>
<dbReference type="Proteomes" id="UP000293846">
    <property type="component" value="Unassembled WGS sequence"/>
</dbReference>
<accession>A0A4R1ARL2</accession>
<dbReference type="PANTHER" id="PTHR11795">
    <property type="entry name" value="BRANCHED-CHAIN AMINO ACID TRANSPORT SYSTEM PERMEASE PROTEIN LIVH"/>
    <property type="match status" value="1"/>
</dbReference>
<dbReference type="OrthoDB" id="9807115at2"/>
<keyword evidence="5" id="KW-0029">Amino-acid transport</keyword>
<dbReference type="STRING" id="1742358.GCA_001439605_00004"/>
<evidence type="ECO:0000313" key="10">
    <source>
        <dbReference type="EMBL" id="TCJ02734.1"/>
    </source>
</evidence>
<feature type="transmembrane region" description="Helical" evidence="9">
    <location>
        <begin position="136"/>
        <end position="159"/>
    </location>
</feature>
<reference evidence="10 11" key="1">
    <citation type="submission" date="2019-03" db="EMBL/GenBank/DDBJ databases">
        <authorList>
            <person name="Jensen L."/>
            <person name="Storgaard J."/>
            <person name="Sulaj E."/>
            <person name="Schramm A."/>
            <person name="Marshall I.P.G."/>
        </authorList>
    </citation>
    <scope>NUCLEOTIDE SEQUENCE [LARGE SCALE GENOMIC DNA]</scope>
    <source>
        <strain evidence="10 11">2017H2G3</strain>
    </source>
</reference>
<feature type="transmembrane region" description="Helical" evidence="9">
    <location>
        <begin position="41"/>
        <end position="59"/>
    </location>
</feature>
<evidence type="ECO:0000256" key="1">
    <source>
        <dbReference type="ARBA" id="ARBA00004651"/>
    </source>
</evidence>
<dbReference type="AlphaFoldDB" id="A0A4R1ARL2"/>
<evidence type="ECO:0000256" key="9">
    <source>
        <dbReference type="SAM" id="Phobius"/>
    </source>
</evidence>
<comment type="subcellular location">
    <subcellularLocation>
        <location evidence="1">Cell membrane</location>
        <topology evidence="1">Multi-pass membrane protein</topology>
    </subcellularLocation>
</comment>
<evidence type="ECO:0000256" key="2">
    <source>
        <dbReference type="ARBA" id="ARBA00022448"/>
    </source>
</evidence>
<dbReference type="RefSeq" id="WP_057762349.1">
    <property type="nucleotide sequence ID" value="NZ_LMBX01000005.1"/>
</dbReference>
<evidence type="ECO:0000313" key="11">
    <source>
        <dbReference type="Proteomes" id="UP000293846"/>
    </source>
</evidence>
<comment type="caution">
    <text evidence="10">The sequence shown here is derived from an EMBL/GenBank/DDBJ whole genome shotgun (WGS) entry which is preliminary data.</text>
</comment>
<proteinExistence type="inferred from homology"/>
<feature type="transmembrane region" description="Helical" evidence="9">
    <location>
        <begin position="65"/>
        <end position="84"/>
    </location>
</feature>
<keyword evidence="6 9" id="KW-1133">Transmembrane helix</keyword>
<organism evidence="10 11">
    <name type="scientific">Cytobacillus praedii</name>
    <dbReference type="NCBI Taxonomy" id="1742358"/>
    <lineage>
        <taxon>Bacteria</taxon>
        <taxon>Bacillati</taxon>
        <taxon>Bacillota</taxon>
        <taxon>Bacilli</taxon>
        <taxon>Bacillales</taxon>
        <taxon>Bacillaceae</taxon>
        <taxon>Cytobacillus</taxon>
    </lineage>
</organism>
<name>A0A4R1ARL2_9BACI</name>
<gene>
    <name evidence="10" type="ORF">E0Y62_17705</name>
</gene>
<dbReference type="GO" id="GO:0022857">
    <property type="term" value="F:transmembrane transporter activity"/>
    <property type="evidence" value="ECO:0007669"/>
    <property type="project" value="InterPro"/>
</dbReference>
<keyword evidence="3" id="KW-1003">Cell membrane</keyword>
<keyword evidence="2" id="KW-0813">Transport</keyword>
<dbReference type="GO" id="GO:0005886">
    <property type="term" value="C:plasma membrane"/>
    <property type="evidence" value="ECO:0007669"/>
    <property type="project" value="UniProtKB-SubCell"/>
</dbReference>
<dbReference type="PANTHER" id="PTHR11795:SF451">
    <property type="entry name" value="ABC TRANSPORTER PERMEASE PROTEIN"/>
    <property type="match status" value="1"/>
</dbReference>
<dbReference type="InterPro" id="IPR001851">
    <property type="entry name" value="ABC_transp_permease"/>
</dbReference>
<evidence type="ECO:0000256" key="7">
    <source>
        <dbReference type="ARBA" id="ARBA00023136"/>
    </source>
</evidence>
<evidence type="ECO:0000256" key="8">
    <source>
        <dbReference type="ARBA" id="ARBA00037998"/>
    </source>
</evidence>
<keyword evidence="11" id="KW-1185">Reference proteome</keyword>
<dbReference type="Pfam" id="PF02653">
    <property type="entry name" value="BPD_transp_2"/>
    <property type="match status" value="1"/>
</dbReference>
<keyword evidence="4 9" id="KW-0812">Transmembrane</keyword>
<dbReference type="InterPro" id="IPR052157">
    <property type="entry name" value="BCAA_transport_permease"/>
</dbReference>
<feature type="transmembrane region" description="Helical" evidence="9">
    <location>
        <begin position="6"/>
        <end position="29"/>
    </location>
</feature>
<keyword evidence="7 9" id="KW-0472">Membrane</keyword>
<comment type="similarity">
    <text evidence="8">Belongs to the binding-protein-dependent transport system permease family. LivHM subfamily.</text>
</comment>
<evidence type="ECO:0000256" key="5">
    <source>
        <dbReference type="ARBA" id="ARBA00022970"/>
    </source>
</evidence>
<feature type="transmembrane region" description="Helical" evidence="9">
    <location>
        <begin position="268"/>
        <end position="286"/>
    </location>
</feature>
<dbReference type="GO" id="GO:0006865">
    <property type="term" value="P:amino acid transport"/>
    <property type="evidence" value="ECO:0007669"/>
    <property type="project" value="UniProtKB-KW"/>
</dbReference>
<dbReference type="CDD" id="cd06582">
    <property type="entry name" value="TM_PBP1_LivH_like"/>
    <property type="match status" value="1"/>
</dbReference>
<feature type="transmembrane region" description="Helical" evidence="9">
    <location>
        <begin position="188"/>
        <end position="207"/>
    </location>
</feature>
<dbReference type="EMBL" id="SJTH01000027">
    <property type="protein sequence ID" value="TCJ02734.1"/>
    <property type="molecule type" value="Genomic_DNA"/>
</dbReference>
<evidence type="ECO:0000256" key="3">
    <source>
        <dbReference type="ARBA" id="ARBA00022475"/>
    </source>
</evidence>
<protein>
    <submittedName>
        <fullName evidence="10">Branched-chain amino acid ABC transporter permease</fullName>
    </submittedName>
</protein>
<sequence>MAFFLQMLVTGIVVGSVYALVALGFVLIYKSSDAINFAQGEFLLIGTYVCLTLITAYNIPFIVALFIALMFSAVLGFVIERIVLRPFIGEPVISMIMATIGLSSALAGLVHIIWGHETRVFPQIFPEAPVRLGEVVISPVYIWSLVIVIIMLIIFTFFFKYSKLGIAMRATADDQQAAMSMGISVKTIFAVSWAIAAVVSAVGGILLGNINGVNASLSAIGLKVLPVAILGGLDSIPGAIIGGLIIGVIETMTGGYLDPLVGGGLKEVMPFIILVFILMFKPYGLFGKKEIERV</sequence>
<feature type="transmembrane region" description="Helical" evidence="9">
    <location>
        <begin position="96"/>
        <end position="116"/>
    </location>
</feature>
<evidence type="ECO:0000256" key="6">
    <source>
        <dbReference type="ARBA" id="ARBA00022989"/>
    </source>
</evidence>